<dbReference type="Pfam" id="PF13489">
    <property type="entry name" value="Methyltransf_23"/>
    <property type="match status" value="1"/>
</dbReference>
<sequence length="285" mass="28955">MTTIAAPLELLRSTLAGRPALPALSAPAYARAHRTYEAHSDQRGLLAAWLADAVAGALPGPGARTVLSVGPGDGSVDAPLAQTLVPGRGPLRWVVAEPDAVVGERCRARLAEVVAPGGSVVLHAGPFATVADVVGAEPADVVLAVHSLYYVPDLAAAVAAAADRLAPGGSLVVLLAPLEALCLLTEAVDPGSHRWWSDDLPAALAAAGLHGTTVRLAGRLDTTACFDPASSTGREVLDFLVGADCGDLDDDARGVLLDAVAAIGTRDGDRWTVPHPVDAVVATRV</sequence>
<accession>A0A6J7GQH6</accession>
<dbReference type="EMBL" id="CAFBMQ010000106">
    <property type="protein sequence ID" value="CAB4910092.1"/>
    <property type="molecule type" value="Genomic_DNA"/>
</dbReference>
<gene>
    <name evidence="1" type="ORF">UFOPK3609_00804</name>
</gene>
<protein>
    <submittedName>
        <fullName evidence="1">Unannotated protein</fullName>
    </submittedName>
</protein>
<name>A0A6J7GQH6_9ZZZZ</name>
<proteinExistence type="predicted"/>
<dbReference type="AlphaFoldDB" id="A0A6J7GQH6"/>
<dbReference type="Gene3D" id="3.40.50.150">
    <property type="entry name" value="Vaccinia Virus protein VP39"/>
    <property type="match status" value="1"/>
</dbReference>
<dbReference type="InterPro" id="IPR029063">
    <property type="entry name" value="SAM-dependent_MTases_sf"/>
</dbReference>
<evidence type="ECO:0000313" key="1">
    <source>
        <dbReference type="EMBL" id="CAB4910092.1"/>
    </source>
</evidence>
<reference evidence="1" key="1">
    <citation type="submission" date="2020-05" db="EMBL/GenBank/DDBJ databases">
        <authorList>
            <person name="Chiriac C."/>
            <person name="Salcher M."/>
            <person name="Ghai R."/>
            <person name="Kavagutti S V."/>
        </authorList>
    </citation>
    <scope>NUCLEOTIDE SEQUENCE</scope>
</reference>
<organism evidence="1">
    <name type="scientific">freshwater metagenome</name>
    <dbReference type="NCBI Taxonomy" id="449393"/>
    <lineage>
        <taxon>unclassified sequences</taxon>
        <taxon>metagenomes</taxon>
        <taxon>ecological metagenomes</taxon>
    </lineage>
</organism>
<dbReference type="SUPFAM" id="SSF53335">
    <property type="entry name" value="S-adenosyl-L-methionine-dependent methyltransferases"/>
    <property type="match status" value="1"/>
</dbReference>